<evidence type="ECO:0000313" key="13">
    <source>
        <dbReference type="EMBL" id="TCT20190.1"/>
    </source>
</evidence>
<keyword evidence="5 9" id="KW-1133">Transmembrane helix</keyword>
<evidence type="ECO:0000313" key="14">
    <source>
        <dbReference type="Proteomes" id="UP000295717"/>
    </source>
</evidence>
<dbReference type="Pfam" id="PF03471">
    <property type="entry name" value="CorC_HlyC"/>
    <property type="match status" value="1"/>
</dbReference>
<evidence type="ECO:0000256" key="9">
    <source>
        <dbReference type="PROSITE-ProRule" id="PRU01193"/>
    </source>
</evidence>
<keyword evidence="14" id="KW-1185">Reference proteome</keyword>
<dbReference type="Gene3D" id="3.30.465.10">
    <property type="match status" value="1"/>
</dbReference>
<evidence type="ECO:0000256" key="7">
    <source>
        <dbReference type="ARBA" id="ARBA00023136"/>
    </source>
</evidence>
<feature type="transmembrane region" description="Helical" evidence="10">
    <location>
        <begin position="6"/>
        <end position="27"/>
    </location>
</feature>
<dbReference type="RefSeq" id="WP_132977589.1">
    <property type="nucleotide sequence ID" value="NZ_SMAO01000006.1"/>
</dbReference>
<evidence type="ECO:0000256" key="4">
    <source>
        <dbReference type="ARBA" id="ARBA00022737"/>
    </source>
</evidence>
<dbReference type="PROSITE" id="PS51846">
    <property type="entry name" value="CNNM"/>
    <property type="match status" value="1"/>
</dbReference>
<dbReference type="AlphaFoldDB" id="A0A4R3MUN3"/>
<dbReference type="GO" id="GO:0005886">
    <property type="term" value="C:plasma membrane"/>
    <property type="evidence" value="ECO:0007669"/>
    <property type="project" value="UniProtKB-SubCell"/>
</dbReference>
<organism evidence="13 14">
    <name type="scientific">Thiobaca trueperi</name>
    <dbReference type="NCBI Taxonomy" id="127458"/>
    <lineage>
        <taxon>Bacteria</taxon>
        <taxon>Pseudomonadati</taxon>
        <taxon>Pseudomonadota</taxon>
        <taxon>Gammaproteobacteria</taxon>
        <taxon>Chromatiales</taxon>
        <taxon>Chromatiaceae</taxon>
        <taxon>Thiobaca</taxon>
    </lineage>
</organism>
<keyword evidence="7 9" id="KW-0472">Membrane</keyword>
<proteinExistence type="predicted"/>
<protein>
    <submittedName>
        <fullName evidence="13">CBS domain containing-hemolysin-like protein</fullName>
    </submittedName>
</protein>
<feature type="domain" description="CNNM transmembrane" evidence="12">
    <location>
        <begin position="1"/>
        <end position="206"/>
    </location>
</feature>
<sequence length="446" mass="47978">MSLWPFVVVLVLILINALYVAAEFAIVGARVTRVEQAANQGHPLAAALLPILRDPTQLDRHIAACQIGITLSSLILGAFGQATFALDLGRILVSHGGLEPLGAHALSAIVILVVLSSTQVVFGELIPKTVALQYPVGTAIHTYLPLRWSLALYAPLISLLNGSGNLVLRRLGASPEASHRHVHAPAEIDLLIRESCAGGLLESKDSNRLREALRLGRHTVRQLMVPRRQIASLDLNAPLEQLLTEIDASPYTRLLVHQGGLDNVRGFLHVKDVAAAIARGADPQALPSLVRPLLALPSRLTTDRALGQLRDHRARIALVVSEFGDVQGLISLEDIIRELLGELSDEFKSGSDQLPLLLPDGRWRLSGRLPLDEAIEWAQTLGKPAWEPSRAETLAGWILEQLDAVPEAGCQFGAAGLDFEIEQMDGTAINTVLVRLPDGATGDADA</sequence>
<keyword evidence="3 9" id="KW-0812">Transmembrane</keyword>
<evidence type="ECO:0000256" key="2">
    <source>
        <dbReference type="ARBA" id="ARBA00022475"/>
    </source>
</evidence>
<dbReference type="Pfam" id="PF00571">
    <property type="entry name" value="CBS"/>
    <property type="match status" value="1"/>
</dbReference>
<evidence type="ECO:0000259" key="12">
    <source>
        <dbReference type="PROSITE" id="PS51846"/>
    </source>
</evidence>
<evidence type="ECO:0000256" key="6">
    <source>
        <dbReference type="ARBA" id="ARBA00023122"/>
    </source>
</evidence>
<reference evidence="13 14" key="1">
    <citation type="submission" date="2019-03" db="EMBL/GenBank/DDBJ databases">
        <title>Genomic Encyclopedia of Type Strains, Phase IV (KMG-IV): sequencing the most valuable type-strain genomes for metagenomic binning, comparative biology and taxonomic classification.</title>
        <authorList>
            <person name="Goeker M."/>
        </authorList>
    </citation>
    <scope>NUCLEOTIDE SEQUENCE [LARGE SCALE GENOMIC DNA]</scope>
    <source>
        <strain evidence="13 14">DSM 13587</strain>
    </source>
</reference>
<dbReference type="PANTHER" id="PTHR43099">
    <property type="entry name" value="UPF0053 PROTEIN YRKA"/>
    <property type="match status" value="1"/>
</dbReference>
<dbReference type="Proteomes" id="UP000295717">
    <property type="component" value="Unassembled WGS sequence"/>
</dbReference>
<feature type="transmembrane region" description="Helical" evidence="10">
    <location>
        <begin position="101"/>
        <end position="122"/>
    </location>
</feature>
<dbReference type="InterPro" id="IPR036318">
    <property type="entry name" value="FAD-bd_PCMH-like_sf"/>
</dbReference>
<dbReference type="InterPro" id="IPR051676">
    <property type="entry name" value="UPF0053_domain"/>
</dbReference>
<comment type="subcellular location">
    <subcellularLocation>
        <location evidence="1">Cell membrane</location>
        <topology evidence="1">Multi-pass membrane protein</topology>
    </subcellularLocation>
</comment>
<feature type="domain" description="CBS" evidence="11">
    <location>
        <begin position="224"/>
        <end position="283"/>
    </location>
</feature>
<dbReference type="SUPFAM" id="SSF54631">
    <property type="entry name" value="CBS-domain pair"/>
    <property type="match status" value="1"/>
</dbReference>
<comment type="caution">
    <text evidence="13">The sequence shown here is derived from an EMBL/GenBank/DDBJ whole genome shotgun (WGS) entry which is preliminary data.</text>
</comment>
<evidence type="ECO:0000256" key="5">
    <source>
        <dbReference type="ARBA" id="ARBA00022989"/>
    </source>
</evidence>
<keyword evidence="4" id="KW-0677">Repeat</keyword>
<dbReference type="InterPro" id="IPR002550">
    <property type="entry name" value="CNNM"/>
</dbReference>
<dbReference type="SUPFAM" id="SSF56176">
    <property type="entry name" value="FAD-binding/transporter-associated domain-like"/>
    <property type="match status" value="1"/>
</dbReference>
<dbReference type="InterPro" id="IPR000644">
    <property type="entry name" value="CBS_dom"/>
</dbReference>
<accession>A0A4R3MUN3</accession>
<dbReference type="InterPro" id="IPR016169">
    <property type="entry name" value="FAD-bd_PCMH_sub2"/>
</dbReference>
<dbReference type="PANTHER" id="PTHR43099:SF4">
    <property type="entry name" value="INTEGRAL MEMBRANE PROTEIN"/>
    <property type="match status" value="1"/>
</dbReference>
<dbReference type="PROSITE" id="PS51371">
    <property type="entry name" value="CBS"/>
    <property type="match status" value="2"/>
</dbReference>
<evidence type="ECO:0000256" key="10">
    <source>
        <dbReference type="SAM" id="Phobius"/>
    </source>
</evidence>
<dbReference type="InterPro" id="IPR044751">
    <property type="entry name" value="Ion_transp-like_CBS"/>
</dbReference>
<feature type="domain" description="CBS" evidence="11">
    <location>
        <begin position="289"/>
        <end position="346"/>
    </location>
</feature>
<gene>
    <name evidence="13" type="ORF">EDC35_106117</name>
</gene>
<name>A0A4R3MUN3_9GAMM</name>
<keyword evidence="6 8" id="KW-0129">CBS domain</keyword>
<dbReference type="InterPro" id="IPR046342">
    <property type="entry name" value="CBS_dom_sf"/>
</dbReference>
<dbReference type="EMBL" id="SMAO01000006">
    <property type="protein sequence ID" value="TCT20190.1"/>
    <property type="molecule type" value="Genomic_DNA"/>
</dbReference>
<evidence type="ECO:0000256" key="3">
    <source>
        <dbReference type="ARBA" id="ARBA00022692"/>
    </source>
</evidence>
<dbReference type="SMART" id="SM01091">
    <property type="entry name" value="CorC_HlyC"/>
    <property type="match status" value="1"/>
</dbReference>
<evidence type="ECO:0000259" key="11">
    <source>
        <dbReference type="PROSITE" id="PS51371"/>
    </source>
</evidence>
<feature type="transmembrane region" description="Helical" evidence="10">
    <location>
        <begin position="62"/>
        <end position="81"/>
    </location>
</feature>
<evidence type="ECO:0000256" key="1">
    <source>
        <dbReference type="ARBA" id="ARBA00004651"/>
    </source>
</evidence>
<dbReference type="Gene3D" id="3.10.580.10">
    <property type="entry name" value="CBS-domain"/>
    <property type="match status" value="1"/>
</dbReference>
<evidence type="ECO:0000256" key="8">
    <source>
        <dbReference type="PROSITE-ProRule" id="PRU00703"/>
    </source>
</evidence>
<keyword evidence="2" id="KW-1003">Cell membrane</keyword>
<dbReference type="InterPro" id="IPR005170">
    <property type="entry name" value="Transptr-assoc_dom"/>
</dbReference>
<dbReference type="GO" id="GO:0050660">
    <property type="term" value="F:flavin adenine dinucleotide binding"/>
    <property type="evidence" value="ECO:0007669"/>
    <property type="project" value="InterPro"/>
</dbReference>
<dbReference type="OrthoDB" id="9797674at2"/>
<dbReference type="Pfam" id="PF01595">
    <property type="entry name" value="CNNM"/>
    <property type="match status" value="1"/>
</dbReference>
<dbReference type="CDD" id="cd04590">
    <property type="entry name" value="CBS_pair_CorC_HlyC_assoc"/>
    <property type="match status" value="1"/>
</dbReference>